<feature type="transmembrane region" description="Helical" evidence="7">
    <location>
        <begin position="473"/>
        <end position="495"/>
    </location>
</feature>
<keyword evidence="3 7" id="KW-0812">Transmembrane</keyword>
<feature type="transmembrane region" description="Helical" evidence="7">
    <location>
        <begin position="20"/>
        <end position="41"/>
    </location>
</feature>
<comment type="subcellular location">
    <subcellularLocation>
        <location evidence="1">Cell membrane</location>
        <topology evidence="1">Multi-pass membrane protein</topology>
    </subcellularLocation>
</comment>
<dbReference type="GO" id="GO:0005886">
    <property type="term" value="C:plasma membrane"/>
    <property type="evidence" value="ECO:0007669"/>
    <property type="project" value="UniProtKB-SubCell"/>
</dbReference>
<keyword evidence="5 7" id="KW-0472">Membrane</keyword>
<dbReference type="GO" id="GO:0022857">
    <property type="term" value="F:transmembrane transporter activity"/>
    <property type="evidence" value="ECO:0007669"/>
    <property type="project" value="TreeGrafter"/>
</dbReference>
<evidence type="ECO:0000256" key="2">
    <source>
        <dbReference type="ARBA" id="ARBA00022475"/>
    </source>
</evidence>
<comment type="similarity">
    <text evidence="6">Belongs to the ABC-4 integral membrane protein family.</text>
</comment>
<organism evidence="9 10">
    <name type="scientific">Candidatus Thalassarchaeum betae</name>
    <dbReference type="NCBI Taxonomy" id="2599289"/>
    <lineage>
        <taxon>Archaea</taxon>
        <taxon>Methanobacteriati</taxon>
        <taxon>Thermoplasmatota</taxon>
        <taxon>Candidatus Poseidoniia</taxon>
        <taxon>Candidatus Poseidoniales</taxon>
        <taxon>Candidatus Thalassarchaeaceae</taxon>
        <taxon>Candidatus Thalassarchaeum</taxon>
    </lineage>
</organism>
<feature type="domain" description="ABC3 transporter permease C-terminal" evidence="8">
    <location>
        <begin position="693"/>
        <end position="810"/>
    </location>
</feature>
<dbReference type="PANTHER" id="PTHR30572:SF4">
    <property type="entry name" value="ABC TRANSPORTER PERMEASE YTRF"/>
    <property type="match status" value="1"/>
</dbReference>
<evidence type="ECO:0000313" key="10">
    <source>
        <dbReference type="Proteomes" id="UP000248161"/>
    </source>
</evidence>
<dbReference type="PANTHER" id="PTHR30572">
    <property type="entry name" value="MEMBRANE COMPONENT OF TRANSPORTER-RELATED"/>
    <property type="match status" value="1"/>
</dbReference>
<keyword evidence="2" id="KW-1003">Cell membrane</keyword>
<proteinExistence type="inferred from homology"/>
<evidence type="ECO:0000256" key="7">
    <source>
        <dbReference type="SAM" id="Phobius"/>
    </source>
</evidence>
<evidence type="ECO:0000256" key="6">
    <source>
        <dbReference type="ARBA" id="ARBA00038076"/>
    </source>
</evidence>
<feature type="transmembrane region" description="Helical" evidence="7">
    <location>
        <begin position="742"/>
        <end position="761"/>
    </location>
</feature>
<evidence type="ECO:0000313" key="9">
    <source>
        <dbReference type="EMBL" id="PXF22156.1"/>
    </source>
</evidence>
<dbReference type="Proteomes" id="UP000248161">
    <property type="component" value="Unassembled WGS sequence"/>
</dbReference>
<keyword evidence="4 7" id="KW-1133">Transmembrane helix</keyword>
<dbReference type="Pfam" id="PF02687">
    <property type="entry name" value="FtsX"/>
    <property type="match status" value="2"/>
</dbReference>
<dbReference type="EMBL" id="PSPG01000003">
    <property type="protein sequence ID" value="PXF22156.1"/>
    <property type="molecule type" value="Genomic_DNA"/>
</dbReference>
<protein>
    <recommendedName>
        <fullName evidence="8">ABC3 transporter permease C-terminal domain-containing protein</fullName>
    </recommendedName>
</protein>
<comment type="caution">
    <text evidence="9">The sequence shown here is derived from an EMBL/GenBank/DDBJ whole genome shotgun (WGS) entry which is preliminary data.</text>
</comment>
<dbReference type="InterPro" id="IPR003838">
    <property type="entry name" value="ABC3_permease_C"/>
</dbReference>
<accession>A0A2V3HTC5</accession>
<feature type="transmembrane region" description="Helical" evidence="7">
    <location>
        <begin position="356"/>
        <end position="383"/>
    </location>
</feature>
<feature type="transmembrane region" description="Helical" evidence="7">
    <location>
        <begin position="690"/>
        <end position="711"/>
    </location>
</feature>
<reference evidence="9 10" key="1">
    <citation type="journal article" date="2015" name="Nat. Commun.">
        <title>Genomic and transcriptomic evidence for scavenging of diverse organic compounds by widespread deep-sea archaea.</title>
        <authorList>
            <person name="Li M."/>
            <person name="Baker B.J."/>
            <person name="Anantharaman K."/>
            <person name="Jain S."/>
            <person name="Breier J.A."/>
            <person name="Dick G.J."/>
        </authorList>
    </citation>
    <scope>NUCLEOTIDE SEQUENCE [LARGE SCALE GENOMIC DNA]</scope>
    <source>
        <strain evidence="9">Cayman_51_deep</strain>
    </source>
</reference>
<name>A0A2V3HTC5_9ARCH</name>
<evidence type="ECO:0000256" key="5">
    <source>
        <dbReference type="ARBA" id="ARBA00023136"/>
    </source>
</evidence>
<feature type="transmembrane region" description="Helical" evidence="7">
    <location>
        <begin position="306"/>
        <end position="327"/>
    </location>
</feature>
<feature type="domain" description="ABC3 transporter permease C-terminal" evidence="8">
    <location>
        <begin position="311"/>
        <end position="431"/>
    </location>
</feature>
<evidence type="ECO:0000256" key="4">
    <source>
        <dbReference type="ARBA" id="ARBA00022989"/>
    </source>
</evidence>
<dbReference type="InterPro" id="IPR050250">
    <property type="entry name" value="Macrolide_Exporter_MacB"/>
</dbReference>
<gene>
    <name evidence="9" type="ORF">CXX69_01845</name>
</gene>
<dbReference type="AlphaFoldDB" id="A0A2V3HTC5"/>
<feature type="transmembrane region" description="Helical" evidence="7">
    <location>
        <begin position="781"/>
        <end position="804"/>
    </location>
</feature>
<evidence type="ECO:0000256" key="3">
    <source>
        <dbReference type="ARBA" id="ARBA00022692"/>
    </source>
</evidence>
<feature type="transmembrane region" description="Helical" evidence="7">
    <location>
        <begin position="403"/>
        <end position="420"/>
    </location>
</feature>
<sequence length="820" mass="88109">MSMLLTKRLARSLWRTKLRLVAVVLMIAIGVFSGISFGSYADSAAGLYDDIYADDDEGVNLPDVWIENPSGTWDGATADSLCQAILDQWPEPSLALDVCEPRLVMDGLMFHTDDAGEERLVVAVWHGIDEGEVDRVWFPDHDCCSGTMAVADDEIVLDEHAASGMGIELGDSISLGAGHGITDYTVVGIGYHSNHLYFAQEGVLLPAEAGTFATGYLSDAGLERLANLTAGSANLLLLDIEDTPDYDLQSTDEVEGEQLGVLIGDISGIVDDWFSLVGKHESSLVYDRSGVQSVEFLRADAEGAQLSFPLITGMIAIVAGITIFLSLQRLIQSQAREIAVLRTLGIPSSSIMPGYIIAPIAIGLVGCVIGTVLGITLGAPAMVGMYEAIIGIPAIGYHVEASLVIQTCAIAMAIALLSGIRPAWQASKMQPLEVLSGQHEVRLSSRGIQRLTSRLPATVGLTIRSSIRKPIRLILTFVAVGLSMLLFGSMVLMMGSMEELFTGGIKDQNWDAMVNVPFGGEDAIIGWAEDREAAHESMLVFPGKAEGDSRQFLAYGLDRISTESDSMLVLDLKEGSLPAAGAETTQVLVDEGTMLFLDWEVGQIQTVMFGLSNSLDVEITGVTQGEIARTLYFHRADLSAAVGLEVTTVLIQLPEGVELDDEIGELSIGITQKQDMVESYNTLMDQQEQIFGAILGLGVIIAIAVLFNTLLMNLAERDSELATLRVLGAPIRRIGTMMLGEHFAIGLIGGILACIFTIVATRHLISAMVQWSFYFSVQADPAAAVTLIGVIVFISVALTPFGMWRVSRMDLVERVKDLSQ</sequence>
<evidence type="ECO:0000259" key="8">
    <source>
        <dbReference type="Pfam" id="PF02687"/>
    </source>
</evidence>
<evidence type="ECO:0000256" key="1">
    <source>
        <dbReference type="ARBA" id="ARBA00004651"/>
    </source>
</evidence>